<reference evidence="2 3" key="1">
    <citation type="journal article" date="2014" name="Genome Biol.">
        <title>Transcriptome and methylome profiling reveals relics of genome dominance in the mesopolyploid Brassica oleracea.</title>
        <authorList>
            <person name="Parkin I.A."/>
            <person name="Koh C."/>
            <person name="Tang H."/>
            <person name="Robinson S.J."/>
            <person name="Kagale S."/>
            <person name="Clarke W.E."/>
            <person name="Town C.D."/>
            <person name="Nixon J."/>
            <person name="Krishnakumar V."/>
            <person name="Bidwell S.L."/>
            <person name="Denoeud F."/>
            <person name="Belcram H."/>
            <person name="Links M.G."/>
            <person name="Just J."/>
            <person name="Clarke C."/>
            <person name="Bender T."/>
            <person name="Huebert T."/>
            <person name="Mason A.S."/>
            <person name="Pires J.C."/>
            <person name="Barker G."/>
            <person name="Moore J."/>
            <person name="Walley P.G."/>
            <person name="Manoli S."/>
            <person name="Batley J."/>
            <person name="Edwards D."/>
            <person name="Nelson M.N."/>
            <person name="Wang X."/>
            <person name="Paterson A.H."/>
            <person name="King G."/>
            <person name="Bancroft I."/>
            <person name="Chalhoub B."/>
            <person name="Sharpe A.G."/>
        </authorList>
    </citation>
    <scope>NUCLEOTIDE SEQUENCE</scope>
    <source>
        <strain evidence="2 3">cv. TO1000</strain>
    </source>
</reference>
<feature type="region of interest" description="Disordered" evidence="1">
    <location>
        <begin position="229"/>
        <end position="248"/>
    </location>
</feature>
<protein>
    <recommendedName>
        <fullName evidence="4">Retrotransposon gag domain-containing protein</fullName>
    </recommendedName>
</protein>
<evidence type="ECO:0000313" key="2">
    <source>
        <dbReference type="EnsemblPlants" id="Bo9g090750.1"/>
    </source>
</evidence>
<evidence type="ECO:0008006" key="4">
    <source>
        <dbReference type="Google" id="ProtNLM"/>
    </source>
</evidence>
<dbReference type="STRING" id="109376.A0A0D3E923"/>
<accession>A0A0D3E923</accession>
<sequence length="280" mass="31467">MARPRRVPVRTEAENTCDAIAELQAQMQTITATLQNLNVHRNVPPPPVGNPANDQAEETYGEEDRDENLFADNPFAPLQNNCALARDAAQVVDDGFQWTTGFKTEIPDFMAIPLQKNFSIGLSRLKKSLSSKEHQWTVVFIFLQCVFAIEKKRGPRSVAEYSTEFFLLITRVDLQDSERQLVARFTACLRQQIQHTINLFNPLTLSEAHQQALTIESQYKNTFLWSTTRPARTTTPQPTANSTDASIPPKSDTAIVHFTDRVASRPSSLCCFSCGKIGHR</sequence>
<dbReference type="HOGENOM" id="CLU_995164_0_0_1"/>
<dbReference type="Gramene" id="Bo9g090750.1">
    <property type="protein sequence ID" value="Bo9g090750.1"/>
    <property type="gene ID" value="Bo9g090750"/>
</dbReference>
<keyword evidence="3" id="KW-1185">Reference proteome</keyword>
<dbReference type="AlphaFoldDB" id="A0A0D3E923"/>
<dbReference type="Proteomes" id="UP000032141">
    <property type="component" value="Chromosome C9"/>
</dbReference>
<feature type="region of interest" description="Disordered" evidence="1">
    <location>
        <begin position="41"/>
        <end position="64"/>
    </location>
</feature>
<proteinExistence type="predicted"/>
<name>A0A0D3E923_BRAOL</name>
<feature type="compositionally biased region" description="Low complexity" evidence="1">
    <location>
        <begin position="229"/>
        <end position="240"/>
    </location>
</feature>
<organism evidence="2 3">
    <name type="scientific">Brassica oleracea var. oleracea</name>
    <dbReference type="NCBI Taxonomy" id="109376"/>
    <lineage>
        <taxon>Eukaryota</taxon>
        <taxon>Viridiplantae</taxon>
        <taxon>Streptophyta</taxon>
        <taxon>Embryophyta</taxon>
        <taxon>Tracheophyta</taxon>
        <taxon>Spermatophyta</taxon>
        <taxon>Magnoliopsida</taxon>
        <taxon>eudicotyledons</taxon>
        <taxon>Gunneridae</taxon>
        <taxon>Pentapetalae</taxon>
        <taxon>rosids</taxon>
        <taxon>malvids</taxon>
        <taxon>Brassicales</taxon>
        <taxon>Brassicaceae</taxon>
        <taxon>Brassiceae</taxon>
        <taxon>Brassica</taxon>
    </lineage>
</organism>
<evidence type="ECO:0000256" key="1">
    <source>
        <dbReference type="SAM" id="MobiDB-lite"/>
    </source>
</evidence>
<dbReference type="EnsemblPlants" id="Bo9g090750.1">
    <property type="protein sequence ID" value="Bo9g090750.1"/>
    <property type="gene ID" value="Bo9g090750"/>
</dbReference>
<reference evidence="2" key="2">
    <citation type="submission" date="2015-03" db="UniProtKB">
        <authorList>
            <consortium name="EnsemblPlants"/>
        </authorList>
    </citation>
    <scope>IDENTIFICATION</scope>
</reference>
<feature type="compositionally biased region" description="Acidic residues" evidence="1">
    <location>
        <begin position="55"/>
        <end position="64"/>
    </location>
</feature>
<evidence type="ECO:0000313" key="3">
    <source>
        <dbReference type="Proteomes" id="UP000032141"/>
    </source>
</evidence>